<evidence type="ECO:0000313" key="1">
    <source>
        <dbReference type="EMBL" id="SNY47063.1"/>
    </source>
</evidence>
<keyword evidence="2" id="KW-1185">Reference proteome</keyword>
<dbReference type="RefSeq" id="WP_172432013.1">
    <property type="nucleotide sequence ID" value="NZ_OBDZ01000047.1"/>
</dbReference>
<accession>A0A285IGL9</accession>
<organism evidence="1 2">
    <name type="scientific">Orenia metallireducens</name>
    <dbReference type="NCBI Taxonomy" id="1413210"/>
    <lineage>
        <taxon>Bacteria</taxon>
        <taxon>Bacillati</taxon>
        <taxon>Bacillota</taxon>
        <taxon>Clostridia</taxon>
        <taxon>Halanaerobiales</taxon>
        <taxon>Halobacteroidaceae</taxon>
        <taxon>Orenia</taxon>
    </lineage>
</organism>
<dbReference type="Proteomes" id="UP000219573">
    <property type="component" value="Unassembled WGS sequence"/>
</dbReference>
<reference evidence="2" key="1">
    <citation type="submission" date="2017-09" db="EMBL/GenBank/DDBJ databases">
        <authorList>
            <person name="Varghese N."/>
            <person name="Submissions S."/>
        </authorList>
    </citation>
    <scope>NUCLEOTIDE SEQUENCE [LARGE SCALE GENOMIC DNA]</scope>
    <source>
        <strain evidence="2">MSL47</strain>
    </source>
</reference>
<protein>
    <submittedName>
        <fullName evidence="1">Uncharacterized protein</fullName>
    </submittedName>
</protein>
<evidence type="ECO:0000313" key="2">
    <source>
        <dbReference type="Proteomes" id="UP000219573"/>
    </source>
</evidence>
<dbReference type="AlphaFoldDB" id="A0A285IGL9"/>
<proteinExistence type="predicted"/>
<dbReference type="EMBL" id="OBDZ01000047">
    <property type="protein sequence ID" value="SNY47063.1"/>
    <property type="molecule type" value="Genomic_DNA"/>
</dbReference>
<sequence length="54" mass="6635">MKQRELHSNYKQRYLEKKKILTERLIQAQEQENLQRVEELKRLIEIVDKKLAIA</sequence>
<name>A0A285IGL9_9FIRM</name>
<gene>
    <name evidence="1" type="ORF">SAMN06265827_14711</name>
</gene>